<sequence length="90" mass="10490">MVASSSFIYYTSRLETFVVIFLLLVKFEPMTNNLLLEPAHYYSESPLVNNDPNVVLRASGADFTLFAIMLEEFPYIQEDFFKRPLDDNNR</sequence>
<accession>A0A9P6Y370</accession>
<organism evidence="1 2">
    <name type="scientific">Rhizopus oryzae</name>
    <name type="common">Mucormycosis agent</name>
    <name type="synonym">Rhizopus arrhizus var. delemar</name>
    <dbReference type="NCBI Taxonomy" id="64495"/>
    <lineage>
        <taxon>Eukaryota</taxon>
        <taxon>Fungi</taxon>
        <taxon>Fungi incertae sedis</taxon>
        <taxon>Mucoromycota</taxon>
        <taxon>Mucoromycotina</taxon>
        <taxon>Mucoromycetes</taxon>
        <taxon>Mucorales</taxon>
        <taxon>Mucorineae</taxon>
        <taxon>Rhizopodaceae</taxon>
        <taxon>Rhizopus</taxon>
    </lineage>
</organism>
<dbReference type="OrthoDB" id="2296516at2759"/>
<dbReference type="EMBL" id="JAANIT010002070">
    <property type="protein sequence ID" value="KAG1537651.1"/>
    <property type="molecule type" value="Genomic_DNA"/>
</dbReference>
<comment type="caution">
    <text evidence="1">The sequence shown here is derived from an EMBL/GenBank/DDBJ whole genome shotgun (WGS) entry which is preliminary data.</text>
</comment>
<evidence type="ECO:0000313" key="2">
    <source>
        <dbReference type="Proteomes" id="UP000717996"/>
    </source>
</evidence>
<dbReference type="AlphaFoldDB" id="A0A9P6Y370"/>
<evidence type="ECO:0000313" key="1">
    <source>
        <dbReference type="EMBL" id="KAG1537651.1"/>
    </source>
</evidence>
<name>A0A9P6Y370_RHIOR</name>
<reference evidence="1" key="1">
    <citation type="journal article" date="2020" name="Microb. Genom.">
        <title>Genetic diversity of clinical and environmental Mucorales isolates obtained from an investigation of mucormycosis cases among solid organ transplant recipients.</title>
        <authorList>
            <person name="Nguyen M.H."/>
            <person name="Kaul D."/>
            <person name="Muto C."/>
            <person name="Cheng S.J."/>
            <person name="Richter R.A."/>
            <person name="Bruno V.M."/>
            <person name="Liu G."/>
            <person name="Beyhan S."/>
            <person name="Sundermann A.J."/>
            <person name="Mounaud S."/>
            <person name="Pasculle A.W."/>
            <person name="Nierman W.C."/>
            <person name="Driscoll E."/>
            <person name="Cumbie R."/>
            <person name="Clancy C.J."/>
            <person name="Dupont C.L."/>
        </authorList>
    </citation>
    <scope>NUCLEOTIDE SEQUENCE</scope>
    <source>
        <strain evidence="1">GL16</strain>
    </source>
</reference>
<gene>
    <name evidence="1" type="ORF">G6F51_010244</name>
</gene>
<proteinExistence type="predicted"/>
<dbReference type="Proteomes" id="UP000717996">
    <property type="component" value="Unassembled WGS sequence"/>
</dbReference>
<protein>
    <submittedName>
        <fullName evidence="1">Uncharacterized protein</fullName>
    </submittedName>
</protein>